<keyword evidence="3" id="KW-1185">Reference proteome</keyword>
<dbReference type="Proteomes" id="UP000613193">
    <property type="component" value="Unassembled WGS sequence"/>
</dbReference>
<protein>
    <submittedName>
        <fullName evidence="2">Uncharacterized protein</fullName>
    </submittedName>
</protein>
<keyword evidence="1" id="KW-1133">Transmembrane helix</keyword>
<comment type="caution">
    <text evidence="2">The sequence shown here is derived from an EMBL/GenBank/DDBJ whole genome shotgun (WGS) entry which is preliminary data.</text>
</comment>
<dbReference type="RefSeq" id="WP_200065440.1">
    <property type="nucleotide sequence ID" value="NZ_JAEHFW010000001.1"/>
</dbReference>
<accession>A0A934PTX2</accession>
<dbReference type="EMBL" id="JAEHFW010000001">
    <property type="protein sequence ID" value="MBK0378995.1"/>
    <property type="molecule type" value="Genomic_DNA"/>
</dbReference>
<proteinExistence type="predicted"/>
<organism evidence="2 3">
    <name type="scientific">Mucilaginibacter segetis</name>
    <dbReference type="NCBI Taxonomy" id="2793071"/>
    <lineage>
        <taxon>Bacteria</taxon>
        <taxon>Pseudomonadati</taxon>
        <taxon>Bacteroidota</taxon>
        <taxon>Sphingobacteriia</taxon>
        <taxon>Sphingobacteriales</taxon>
        <taxon>Sphingobacteriaceae</taxon>
        <taxon>Mucilaginibacter</taxon>
    </lineage>
</organism>
<evidence type="ECO:0000313" key="2">
    <source>
        <dbReference type="EMBL" id="MBK0378995.1"/>
    </source>
</evidence>
<dbReference type="AlphaFoldDB" id="A0A934PTX2"/>
<feature type="transmembrane region" description="Helical" evidence="1">
    <location>
        <begin position="110"/>
        <end position="129"/>
    </location>
</feature>
<gene>
    <name evidence="2" type="ORF">I5M19_06735</name>
</gene>
<feature type="transmembrane region" description="Helical" evidence="1">
    <location>
        <begin position="41"/>
        <end position="59"/>
    </location>
</feature>
<feature type="transmembrane region" description="Helical" evidence="1">
    <location>
        <begin position="66"/>
        <end position="84"/>
    </location>
</feature>
<keyword evidence="1" id="KW-0472">Membrane</keyword>
<sequence length="139" mass="15603">MRPSQLLTLLGFIILIAATYCPMLRPFHLFNWNVYQLNRPYGIVIMLTGVIGILGTVLGQQKLTRWSAWAGLILVGVLFIAAILKVKTTFSFIPFKSVNAYLSRQIKFKWGWYALFSGALIALAGSLLSKKPIFKIPVK</sequence>
<evidence type="ECO:0000313" key="3">
    <source>
        <dbReference type="Proteomes" id="UP000613193"/>
    </source>
</evidence>
<keyword evidence="1" id="KW-0812">Transmembrane</keyword>
<reference evidence="2" key="1">
    <citation type="submission" date="2020-12" db="EMBL/GenBank/DDBJ databases">
        <title>Bacterial novel species Mucilaginibacter sp. SD-g isolated from soil.</title>
        <authorList>
            <person name="Jung H.-Y."/>
        </authorList>
    </citation>
    <scope>NUCLEOTIDE SEQUENCE</scope>
    <source>
        <strain evidence="2">SD-g</strain>
    </source>
</reference>
<evidence type="ECO:0000256" key="1">
    <source>
        <dbReference type="SAM" id="Phobius"/>
    </source>
</evidence>
<name>A0A934PTX2_9SPHI</name>